<evidence type="ECO:0000313" key="3">
    <source>
        <dbReference type="Proteomes" id="UP000182306"/>
    </source>
</evidence>
<reference evidence="2 3" key="1">
    <citation type="submission" date="2015-10" db="EMBL/GenBank/DDBJ databases">
        <title>Genomic differences between typical nodule nitrogen-fixing rhizobial strains and those coming from bean seeds.</title>
        <authorList>
            <person name="Peralta H."/>
            <person name="Aguilar-Vera A."/>
            <person name="Diaz R."/>
            <person name="Mora Y."/>
            <person name="Martinez-Batallar G."/>
            <person name="Salazar E."/>
            <person name="Vargas-Lagunas C."/>
            <person name="Encarnacion S."/>
            <person name="Girard L."/>
            <person name="Mora J."/>
        </authorList>
    </citation>
    <scope>NUCLEOTIDE SEQUENCE [LARGE SCALE GENOMIC DNA]</scope>
    <source>
        <strain evidence="2 3">CFNEI 73</strain>
        <plasmid evidence="2 3">A</plasmid>
    </source>
</reference>
<geneLocation type="plasmid" evidence="2 3">
    <name>A</name>
</geneLocation>
<organism evidence="2 3">
    <name type="scientific">Sinorhizobium americanum</name>
    <dbReference type="NCBI Taxonomy" id="194963"/>
    <lineage>
        <taxon>Bacteria</taxon>
        <taxon>Pseudomonadati</taxon>
        <taxon>Pseudomonadota</taxon>
        <taxon>Alphaproteobacteria</taxon>
        <taxon>Hyphomicrobiales</taxon>
        <taxon>Rhizobiaceae</taxon>
        <taxon>Sinorhizobium/Ensifer group</taxon>
        <taxon>Sinorhizobium</taxon>
    </lineage>
</organism>
<sequence length="37" mass="4146">MSFNQLPTATRHPDSFGGLLSAMASVFSNSMWRTGRW</sequence>
<dbReference type="AlphaFoldDB" id="A0A1L3LSG1"/>
<keyword evidence="1" id="KW-1133">Transmembrane helix</keyword>
<keyword evidence="1" id="KW-0472">Membrane</keyword>
<dbReference type="KEGG" id="same:SAMCFNEI73_pA0042"/>
<evidence type="ECO:0000256" key="1">
    <source>
        <dbReference type="SAM" id="Phobius"/>
    </source>
</evidence>
<accession>A0A1L3LSG1</accession>
<keyword evidence="2" id="KW-0614">Plasmid</keyword>
<proteinExistence type="predicted"/>
<keyword evidence="3" id="KW-1185">Reference proteome</keyword>
<name>A0A1L3LSG1_9HYPH</name>
<keyword evidence="1" id="KW-0812">Transmembrane</keyword>
<protein>
    <submittedName>
        <fullName evidence="2">Uncharacterized protein</fullName>
    </submittedName>
</protein>
<gene>
    <name evidence="2" type="ORF">SAMCFNEI73_pA0042</name>
</gene>
<dbReference type="EMBL" id="CP013108">
    <property type="protein sequence ID" value="APG93019.1"/>
    <property type="molecule type" value="Genomic_DNA"/>
</dbReference>
<evidence type="ECO:0000313" key="2">
    <source>
        <dbReference type="EMBL" id="APG93019.1"/>
    </source>
</evidence>
<feature type="transmembrane region" description="Helical" evidence="1">
    <location>
        <begin position="15"/>
        <end position="32"/>
    </location>
</feature>
<dbReference type="Proteomes" id="UP000182306">
    <property type="component" value="Plasmid A"/>
</dbReference>